<proteinExistence type="inferred from homology"/>
<dbReference type="InterPro" id="IPR029044">
    <property type="entry name" value="Nucleotide-diphossugar_trans"/>
</dbReference>
<protein>
    <submittedName>
        <fullName evidence="4">Uncharacterized protein</fullName>
    </submittedName>
</protein>
<feature type="domain" description="Mannose-1-phosphate guanyltransferase C-terminal" evidence="3">
    <location>
        <begin position="271"/>
        <end position="346"/>
    </location>
</feature>
<dbReference type="Pfam" id="PF00483">
    <property type="entry name" value="NTP_transferase"/>
    <property type="match status" value="1"/>
</dbReference>
<dbReference type="SUPFAM" id="SSF53448">
    <property type="entry name" value="Nucleotide-diphospho-sugar transferases"/>
    <property type="match status" value="1"/>
</dbReference>
<dbReference type="CDD" id="cd03356">
    <property type="entry name" value="LbH_G1P_AT_C_like"/>
    <property type="match status" value="1"/>
</dbReference>
<dbReference type="EMBL" id="UINC01014214">
    <property type="protein sequence ID" value="SVA60820.1"/>
    <property type="molecule type" value="Genomic_DNA"/>
</dbReference>
<comment type="similarity">
    <text evidence="1">Belongs to the transferase hexapeptide repeat family.</text>
</comment>
<dbReference type="Gene3D" id="2.160.10.10">
    <property type="entry name" value="Hexapeptide repeat proteins"/>
    <property type="match status" value="1"/>
</dbReference>
<dbReference type="InterPro" id="IPR005835">
    <property type="entry name" value="NTP_transferase_dom"/>
</dbReference>
<evidence type="ECO:0000259" key="3">
    <source>
        <dbReference type="Pfam" id="PF25087"/>
    </source>
</evidence>
<dbReference type="CDD" id="cd04181">
    <property type="entry name" value="NTP_transferase"/>
    <property type="match status" value="1"/>
</dbReference>
<gene>
    <name evidence="4" type="ORF">METZ01_LOCUS113674</name>
</gene>
<dbReference type="InterPro" id="IPR056729">
    <property type="entry name" value="GMPPB_C"/>
</dbReference>
<dbReference type="Gene3D" id="3.90.550.10">
    <property type="entry name" value="Spore Coat Polysaccharide Biosynthesis Protein SpsA, Chain A"/>
    <property type="match status" value="1"/>
</dbReference>
<evidence type="ECO:0000259" key="2">
    <source>
        <dbReference type="Pfam" id="PF00483"/>
    </source>
</evidence>
<dbReference type="InterPro" id="IPR050486">
    <property type="entry name" value="Mannose-1P_guanyltransferase"/>
</dbReference>
<organism evidence="4">
    <name type="scientific">marine metagenome</name>
    <dbReference type="NCBI Taxonomy" id="408172"/>
    <lineage>
        <taxon>unclassified sequences</taxon>
        <taxon>metagenomes</taxon>
        <taxon>ecological metagenomes</taxon>
    </lineage>
</organism>
<dbReference type="AlphaFoldDB" id="A0A381X868"/>
<sequence>MCFSINIKTISYKGDSMKAMVLAAGFGTRLQPLTRILPKPMFPVLGRPLLSHIFDLLLSANISEVAVNIHHLPDFMIDYFEKEKPTDLNLHFSREEKILGTAGGIKKMEDFLGDGPFILINSDIVTDIALNKVIDFHKKNNSKLTLVVRQDISPEQFDSIEICEDGRIVHFIGASSMELPENTKQVMFTGIQIMEPEIFNRIPEGQFCGTTEDIFPQMIQDNVPVYGYLYNGYWRDMGNRESYLQVNADALDEKFFLNGISPNDTNNSFTIPPVWVGRNCRIAENSKIGPHSVIGPNCTIKNGAVVENSILWEGVTIGAGSTVKGSVIAKNRTIGDGKNIKDESVI</sequence>
<evidence type="ECO:0000313" key="4">
    <source>
        <dbReference type="EMBL" id="SVA60820.1"/>
    </source>
</evidence>
<feature type="domain" description="Nucleotidyl transferase" evidence="2">
    <location>
        <begin position="18"/>
        <end position="252"/>
    </location>
</feature>
<evidence type="ECO:0000256" key="1">
    <source>
        <dbReference type="ARBA" id="ARBA00007274"/>
    </source>
</evidence>
<name>A0A381X868_9ZZZZ</name>
<dbReference type="Pfam" id="PF25087">
    <property type="entry name" value="GMPPB_C"/>
    <property type="match status" value="1"/>
</dbReference>
<dbReference type="PANTHER" id="PTHR22572">
    <property type="entry name" value="SUGAR-1-PHOSPHATE GUANYL TRANSFERASE"/>
    <property type="match status" value="1"/>
</dbReference>
<accession>A0A381X868</accession>
<reference evidence="4" key="1">
    <citation type="submission" date="2018-05" db="EMBL/GenBank/DDBJ databases">
        <authorList>
            <person name="Lanie J.A."/>
            <person name="Ng W.-L."/>
            <person name="Kazmierczak K.M."/>
            <person name="Andrzejewski T.M."/>
            <person name="Davidsen T.M."/>
            <person name="Wayne K.J."/>
            <person name="Tettelin H."/>
            <person name="Glass J.I."/>
            <person name="Rusch D."/>
            <person name="Podicherti R."/>
            <person name="Tsui H.-C.T."/>
            <person name="Winkler M.E."/>
        </authorList>
    </citation>
    <scope>NUCLEOTIDE SEQUENCE</scope>
</reference>